<protein>
    <submittedName>
        <fullName evidence="4">Unannotated protein</fullName>
    </submittedName>
</protein>
<dbReference type="EMBL" id="CAEUNJ010000075">
    <property type="protein sequence ID" value="CAB4372482.1"/>
    <property type="molecule type" value="Genomic_DNA"/>
</dbReference>
<evidence type="ECO:0000256" key="1">
    <source>
        <dbReference type="SAM" id="MobiDB-lite"/>
    </source>
</evidence>
<dbReference type="EMBL" id="CAESAL010000135">
    <property type="protein sequence ID" value="CAB4346941.1"/>
    <property type="molecule type" value="Genomic_DNA"/>
</dbReference>
<feature type="region of interest" description="Disordered" evidence="1">
    <location>
        <begin position="1"/>
        <end position="22"/>
    </location>
</feature>
<dbReference type="AlphaFoldDB" id="A0A6J6GR23"/>
<evidence type="ECO:0000313" key="4">
    <source>
        <dbReference type="EMBL" id="CAB4603711.1"/>
    </source>
</evidence>
<proteinExistence type="predicted"/>
<organism evidence="4">
    <name type="scientific">freshwater metagenome</name>
    <dbReference type="NCBI Taxonomy" id="449393"/>
    <lineage>
        <taxon>unclassified sequences</taxon>
        <taxon>metagenomes</taxon>
        <taxon>ecological metagenomes</taxon>
    </lineage>
</organism>
<gene>
    <name evidence="4" type="ORF">UFOPK1762_02107</name>
    <name evidence="2" type="ORF">UFOPK3331_02046</name>
    <name evidence="3" type="ORF">UFOPK4201_01526</name>
</gene>
<reference evidence="4" key="1">
    <citation type="submission" date="2020-05" db="EMBL/GenBank/DDBJ databases">
        <authorList>
            <person name="Chiriac C."/>
            <person name="Salcher M."/>
            <person name="Ghai R."/>
            <person name="Kavagutti S V."/>
        </authorList>
    </citation>
    <scope>NUCLEOTIDE SEQUENCE</scope>
</reference>
<name>A0A6J6GR23_9ZZZZ</name>
<accession>A0A6J6GR23</accession>
<feature type="compositionally biased region" description="Basic and acidic residues" evidence="1">
    <location>
        <begin position="1"/>
        <end position="10"/>
    </location>
</feature>
<evidence type="ECO:0000313" key="3">
    <source>
        <dbReference type="EMBL" id="CAB4372482.1"/>
    </source>
</evidence>
<sequence>MTNPRRDEINRSGVNDLEDERGVDVSQIQAQLRLSVPERVRTMVAVANTKIAMQEAAKNRS</sequence>
<dbReference type="EMBL" id="CAEZTY010000165">
    <property type="protein sequence ID" value="CAB4603711.1"/>
    <property type="molecule type" value="Genomic_DNA"/>
</dbReference>
<evidence type="ECO:0000313" key="2">
    <source>
        <dbReference type="EMBL" id="CAB4346941.1"/>
    </source>
</evidence>